<accession>A0A1F6DWR6</accession>
<dbReference type="Proteomes" id="UP000177652">
    <property type="component" value="Unassembled WGS sequence"/>
</dbReference>
<dbReference type="STRING" id="1798497.A3D71_00610"/>
<sequence>MNSKLLSSRHGVVLVMLAAVFLLIHVWAYMSRPDISQPLYYAWPAIDIPVHMMFGAWLALFFLYTNVLRRTGLLFVFSVVMLVGLGWELLEYGFDIFYGLSQGFSPAHHGMADTYKDIVDNGVGATAAIYFFRFFI</sequence>
<feature type="transmembrane region" description="Helical" evidence="1">
    <location>
        <begin position="71"/>
        <end position="90"/>
    </location>
</feature>
<keyword evidence="1" id="KW-0472">Membrane</keyword>
<dbReference type="Pfam" id="PF09997">
    <property type="entry name" value="DUF2238"/>
    <property type="match status" value="1"/>
</dbReference>
<organism evidence="2 3">
    <name type="scientific">Candidatus Kaiserbacteria bacterium RIFCSPHIGHO2_02_FULL_55_20</name>
    <dbReference type="NCBI Taxonomy" id="1798497"/>
    <lineage>
        <taxon>Bacteria</taxon>
        <taxon>Candidatus Kaiseribacteriota</taxon>
    </lineage>
</organism>
<reference evidence="2 3" key="1">
    <citation type="journal article" date="2016" name="Nat. Commun.">
        <title>Thousands of microbial genomes shed light on interconnected biogeochemical processes in an aquifer system.</title>
        <authorList>
            <person name="Anantharaman K."/>
            <person name="Brown C.T."/>
            <person name="Hug L.A."/>
            <person name="Sharon I."/>
            <person name="Castelle C.J."/>
            <person name="Probst A.J."/>
            <person name="Thomas B.C."/>
            <person name="Singh A."/>
            <person name="Wilkins M.J."/>
            <person name="Karaoz U."/>
            <person name="Brodie E.L."/>
            <person name="Williams K.H."/>
            <person name="Hubbard S.S."/>
            <person name="Banfield J.F."/>
        </authorList>
    </citation>
    <scope>NUCLEOTIDE SEQUENCE [LARGE SCALE GENOMIC DNA]</scope>
</reference>
<gene>
    <name evidence="2" type="ORF">A3D71_00610</name>
</gene>
<name>A0A1F6DWR6_9BACT</name>
<feature type="transmembrane region" description="Helical" evidence="1">
    <location>
        <begin position="42"/>
        <end position="64"/>
    </location>
</feature>
<keyword evidence="1" id="KW-1133">Transmembrane helix</keyword>
<evidence type="ECO:0000313" key="3">
    <source>
        <dbReference type="Proteomes" id="UP000177652"/>
    </source>
</evidence>
<evidence type="ECO:0000313" key="2">
    <source>
        <dbReference type="EMBL" id="OGG65858.1"/>
    </source>
</evidence>
<protein>
    <recommendedName>
        <fullName evidence="4">VanZ-like domain-containing protein</fullName>
    </recommendedName>
</protein>
<feature type="transmembrane region" description="Helical" evidence="1">
    <location>
        <begin position="12"/>
        <end position="30"/>
    </location>
</feature>
<proteinExistence type="predicted"/>
<dbReference type="AlphaFoldDB" id="A0A1F6DWR6"/>
<comment type="caution">
    <text evidence="2">The sequence shown here is derived from an EMBL/GenBank/DDBJ whole genome shotgun (WGS) entry which is preliminary data.</text>
</comment>
<dbReference type="InterPro" id="IPR014509">
    <property type="entry name" value="YjdF-like"/>
</dbReference>
<keyword evidence="1" id="KW-0812">Transmembrane</keyword>
<dbReference type="EMBL" id="MFLK01000029">
    <property type="protein sequence ID" value="OGG65858.1"/>
    <property type="molecule type" value="Genomic_DNA"/>
</dbReference>
<evidence type="ECO:0008006" key="4">
    <source>
        <dbReference type="Google" id="ProtNLM"/>
    </source>
</evidence>
<evidence type="ECO:0000256" key="1">
    <source>
        <dbReference type="SAM" id="Phobius"/>
    </source>
</evidence>